<dbReference type="SUPFAM" id="SSF143447">
    <property type="entry name" value="AMMECR1-like"/>
    <property type="match status" value="1"/>
</dbReference>
<accession>A0ABV6YY63</accession>
<proteinExistence type="predicted"/>
<gene>
    <name evidence="2" type="primary">amrA</name>
    <name evidence="2" type="ORF">ACFL27_13120</name>
</gene>
<dbReference type="Pfam" id="PF01871">
    <property type="entry name" value="AMMECR1"/>
    <property type="match status" value="1"/>
</dbReference>
<evidence type="ECO:0000313" key="2">
    <source>
        <dbReference type="EMBL" id="MFC1851129.1"/>
    </source>
</evidence>
<reference evidence="2 3" key="1">
    <citation type="submission" date="2024-09" db="EMBL/GenBank/DDBJ databases">
        <title>Laminarin stimulates single cell rates of sulfate reduction while oxygen inhibits transcriptomic activity in coastal marine sediment.</title>
        <authorList>
            <person name="Lindsay M."/>
            <person name="Orcutt B."/>
            <person name="Emerson D."/>
            <person name="Stepanauskas R."/>
            <person name="D'Angelo T."/>
        </authorList>
    </citation>
    <scope>NUCLEOTIDE SEQUENCE [LARGE SCALE GENOMIC DNA]</scope>
    <source>
        <strain evidence="2">SAG AM-311-K15</strain>
    </source>
</reference>
<protein>
    <submittedName>
        <fullName evidence="2">AmmeMemoRadiSam system protein A</fullName>
    </submittedName>
</protein>
<dbReference type="InterPro" id="IPR036071">
    <property type="entry name" value="AMMECR1_dom_sf"/>
</dbReference>
<evidence type="ECO:0000259" key="1">
    <source>
        <dbReference type="PROSITE" id="PS51112"/>
    </source>
</evidence>
<dbReference type="Gene3D" id="3.30.1490.150">
    <property type="entry name" value="Hypothetical protein ph0010, domain 2"/>
    <property type="match status" value="1"/>
</dbReference>
<name>A0ABV6YY63_UNCC1</name>
<dbReference type="PROSITE" id="PS51112">
    <property type="entry name" value="AMMECR1"/>
    <property type="match status" value="1"/>
</dbReference>
<dbReference type="InterPro" id="IPR023473">
    <property type="entry name" value="AMMECR1"/>
</dbReference>
<dbReference type="Proteomes" id="UP001594351">
    <property type="component" value="Unassembled WGS sequence"/>
</dbReference>
<dbReference type="Gene3D" id="3.30.700.20">
    <property type="entry name" value="Hypothetical protein ph0010, domain 1"/>
    <property type="match status" value="1"/>
</dbReference>
<dbReference type="EMBL" id="JBHPBY010000155">
    <property type="protein sequence ID" value="MFC1851129.1"/>
    <property type="molecule type" value="Genomic_DNA"/>
</dbReference>
<dbReference type="InterPro" id="IPR027623">
    <property type="entry name" value="AmmeMemoSam_A"/>
</dbReference>
<keyword evidence="3" id="KW-1185">Reference proteome</keyword>
<organism evidence="2 3">
    <name type="scientific">candidate division CSSED10-310 bacterium</name>
    <dbReference type="NCBI Taxonomy" id="2855610"/>
    <lineage>
        <taxon>Bacteria</taxon>
        <taxon>Bacteria division CSSED10-310</taxon>
    </lineage>
</organism>
<dbReference type="NCBIfam" id="TIGR04335">
    <property type="entry name" value="AmmeMemoSam_A"/>
    <property type="match status" value="1"/>
</dbReference>
<dbReference type="NCBIfam" id="TIGR00296">
    <property type="entry name" value="TIGR00296 family protein"/>
    <property type="match status" value="1"/>
</dbReference>
<dbReference type="PANTHER" id="PTHR13016:SF0">
    <property type="entry name" value="AMME SYNDROME CANDIDATE GENE 1 PROTEIN"/>
    <property type="match status" value="1"/>
</dbReference>
<evidence type="ECO:0000313" key="3">
    <source>
        <dbReference type="Proteomes" id="UP001594351"/>
    </source>
</evidence>
<dbReference type="InterPro" id="IPR027485">
    <property type="entry name" value="AMMECR1_N"/>
</dbReference>
<sequence length="182" mass="20188">MVDFTQNEKDDLLALARDAIDTKLKGKTVAVAEQLSEALQTAAGVFVTLHKKGKLRGCIGTFQADFPLYKQVIKMAQASAFEDIRFSSVRLSELKDIDIEISVLSPLREIESIAEIVIGKHGIYITQGFHRGVLLPQVATDHGWDRETFLQHTCMKAGLPMDAWQKGTKIEIFSATILGEKD</sequence>
<dbReference type="PANTHER" id="PTHR13016">
    <property type="entry name" value="AMMECR1 HOMOLOG"/>
    <property type="match status" value="1"/>
</dbReference>
<comment type="caution">
    <text evidence="2">The sequence shown here is derived from an EMBL/GenBank/DDBJ whole genome shotgun (WGS) entry which is preliminary data.</text>
</comment>
<dbReference type="InterPro" id="IPR002733">
    <property type="entry name" value="AMMECR1_domain"/>
</dbReference>
<feature type="domain" description="AMMECR1" evidence="1">
    <location>
        <begin position="7"/>
        <end position="182"/>
    </location>
</feature>